<dbReference type="Gramene" id="BGIOSGA028736-TA">
    <property type="protein sequence ID" value="BGIOSGA028736-PA"/>
    <property type="gene ID" value="BGIOSGA028736"/>
</dbReference>
<gene>
    <name evidence="2" type="ORF">OsI_29368</name>
</gene>
<dbReference type="EMBL" id="CM000133">
    <property type="protein sequence ID" value="EEC83637.1"/>
    <property type="molecule type" value="Genomic_DNA"/>
</dbReference>
<organism evidence="2 3">
    <name type="scientific">Oryza sativa subsp. indica</name>
    <name type="common">Rice</name>
    <dbReference type="NCBI Taxonomy" id="39946"/>
    <lineage>
        <taxon>Eukaryota</taxon>
        <taxon>Viridiplantae</taxon>
        <taxon>Streptophyta</taxon>
        <taxon>Embryophyta</taxon>
        <taxon>Tracheophyta</taxon>
        <taxon>Spermatophyta</taxon>
        <taxon>Magnoliopsida</taxon>
        <taxon>Liliopsida</taxon>
        <taxon>Poales</taxon>
        <taxon>Poaceae</taxon>
        <taxon>BOP clade</taxon>
        <taxon>Oryzoideae</taxon>
        <taxon>Oryzeae</taxon>
        <taxon>Oryzinae</taxon>
        <taxon>Oryza</taxon>
        <taxon>Oryza sativa</taxon>
    </lineage>
</organism>
<name>B8BB27_ORYSI</name>
<sequence length="76" mass="8133">MRHARLVADSHVLCCPRAAPHRSSSPEVASSAVHSHAMPGAHRQRSRRSSSPEAVSSTIHSHAPELIVGGCILRHT</sequence>
<accession>B8BB27</accession>
<keyword evidence="3" id="KW-1185">Reference proteome</keyword>
<evidence type="ECO:0000313" key="3">
    <source>
        <dbReference type="Proteomes" id="UP000007015"/>
    </source>
</evidence>
<dbReference type="Proteomes" id="UP000007015">
    <property type="component" value="Chromosome 8"/>
</dbReference>
<feature type="region of interest" description="Disordered" evidence="1">
    <location>
        <begin position="17"/>
        <end position="61"/>
    </location>
</feature>
<dbReference type="HOGENOM" id="CLU_2658895_0_0_1"/>
<dbReference type="AlphaFoldDB" id="B8BB27"/>
<evidence type="ECO:0000256" key="1">
    <source>
        <dbReference type="SAM" id="MobiDB-lite"/>
    </source>
</evidence>
<reference evidence="2 3" key="1">
    <citation type="journal article" date="2005" name="PLoS Biol.">
        <title>The genomes of Oryza sativa: a history of duplications.</title>
        <authorList>
            <person name="Yu J."/>
            <person name="Wang J."/>
            <person name="Lin W."/>
            <person name="Li S."/>
            <person name="Li H."/>
            <person name="Zhou J."/>
            <person name="Ni P."/>
            <person name="Dong W."/>
            <person name="Hu S."/>
            <person name="Zeng C."/>
            <person name="Zhang J."/>
            <person name="Zhang Y."/>
            <person name="Li R."/>
            <person name="Xu Z."/>
            <person name="Li S."/>
            <person name="Li X."/>
            <person name="Zheng H."/>
            <person name="Cong L."/>
            <person name="Lin L."/>
            <person name="Yin J."/>
            <person name="Geng J."/>
            <person name="Li G."/>
            <person name="Shi J."/>
            <person name="Liu J."/>
            <person name="Lv H."/>
            <person name="Li J."/>
            <person name="Wang J."/>
            <person name="Deng Y."/>
            <person name="Ran L."/>
            <person name="Shi X."/>
            <person name="Wang X."/>
            <person name="Wu Q."/>
            <person name="Li C."/>
            <person name="Ren X."/>
            <person name="Wang J."/>
            <person name="Wang X."/>
            <person name="Li D."/>
            <person name="Liu D."/>
            <person name="Zhang X."/>
            <person name="Ji Z."/>
            <person name="Zhao W."/>
            <person name="Sun Y."/>
            <person name="Zhang Z."/>
            <person name="Bao J."/>
            <person name="Han Y."/>
            <person name="Dong L."/>
            <person name="Ji J."/>
            <person name="Chen P."/>
            <person name="Wu S."/>
            <person name="Liu J."/>
            <person name="Xiao Y."/>
            <person name="Bu D."/>
            <person name="Tan J."/>
            <person name="Yang L."/>
            <person name="Ye C."/>
            <person name="Zhang J."/>
            <person name="Xu J."/>
            <person name="Zhou Y."/>
            <person name="Yu Y."/>
            <person name="Zhang B."/>
            <person name="Zhuang S."/>
            <person name="Wei H."/>
            <person name="Liu B."/>
            <person name="Lei M."/>
            <person name="Yu H."/>
            <person name="Li Y."/>
            <person name="Xu H."/>
            <person name="Wei S."/>
            <person name="He X."/>
            <person name="Fang L."/>
            <person name="Zhang Z."/>
            <person name="Zhang Y."/>
            <person name="Huang X."/>
            <person name="Su Z."/>
            <person name="Tong W."/>
            <person name="Li J."/>
            <person name="Tong Z."/>
            <person name="Li S."/>
            <person name="Ye J."/>
            <person name="Wang L."/>
            <person name="Fang L."/>
            <person name="Lei T."/>
            <person name="Chen C."/>
            <person name="Chen H."/>
            <person name="Xu Z."/>
            <person name="Li H."/>
            <person name="Huang H."/>
            <person name="Zhang F."/>
            <person name="Xu H."/>
            <person name="Li N."/>
            <person name="Zhao C."/>
            <person name="Li S."/>
            <person name="Dong L."/>
            <person name="Huang Y."/>
            <person name="Li L."/>
            <person name="Xi Y."/>
            <person name="Qi Q."/>
            <person name="Li W."/>
            <person name="Zhang B."/>
            <person name="Hu W."/>
            <person name="Zhang Y."/>
            <person name="Tian X."/>
            <person name="Jiao Y."/>
            <person name="Liang X."/>
            <person name="Jin J."/>
            <person name="Gao L."/>
            <person name="Zheng W."/>
            <person name="Hao B."/>
            <person name="Liu S."/>
            <person name="Wang W."/>
            <person name="Yuan L."/>
            <person name="Cao M."/>
            <person name="McDermott J."/>
            <person name="Samudrala R."/>
            <person name="Wang J."/>
            <person name="Wong G.K."/>
            <person name="Yang H."/>
        </authorList>
    </citation>
    <scope>NUCLEOTIDE SEQUENCE [LARGE SCALE GENOMIC DNA]</scope>
    <source>
        <strain evidence="3">cv. 93-11</strain>
    </source>
</reference>
<proteinExistence type="predicted"/>
<protein>
    <submittedName>
        <fullName evidence="2">Uncharacterized protein</fullName>
    </submittedName>
</protein>
<evidence type="ECO:0000313" key="2">
    <source>
        <dbReference type="EMBL" id="EEC83637.1"/>
    </source>
</evidence>